<evidence type="ECO:0000256" key="4">
    <source>
        <dbReference type="ARBA" id="ARBA00022679"/>
    </source>
</evidence>
<evidence type="ECO:0000256" key="12">
    <source>
        <dbReference type="PIRSR" id="PIRSR005557-2"/>
    </source>
</evidence>
<keyword evidence="10" id="KW-1015">Disulfide bond</keyword>
<gene>
    <name evidence="13" type="ORF">BRAFLDRAFT_231402</name>
</gene>
<keyword evidence="7" id="KW-1133">Transmembrane helix</keyword>
<organism>
    <name type="scientific">Branchiostoma floridae</name>
    <name type="common">Florida lancelet</name>
    <name type="synonym">Amphioxus</name>
    <dbReference type="NCBI Taxonomy" id="7739"/>
    <lineage>
        <taxon>Eukaryota</taxon>
        <taxon>Metazoa</taxon>
        <taxon>Chordata</taxon>
        <taxon>Cephalochordata</taxon>
        <taxon>Leptocardii</taxon>
        <taxon>Amphioxiformes</taxon>
        <taxon>Branchiostomatidae</taxon>
        <taxon>Branchiostoma</taxon>
    </lineage>
</organism>
<feature type="disulfide bond" evidence="12">
    <location>
        <begin position="49"/>
        <end position="200"/>
    </location>
</feature>
<proteinExistence type="inferred from homology"/>
<accession>C3ZVP6</accession>
<sequence>WLVLTQRNTPANTSVRFAHSNYKTFYVPESLFRYQPKKMPFAAARYNQCSIVGNSGILVNSGCGHRINQADFVIRFNFPPVLTRFMKDSGIRTHLFTCNAGIIDTNMSRSQNDQPMEKLRLEENSPPVRPPLSRACTRLVSRLVRHVLHDSRYQHDSVRGVFLNHPEHRRKTTEFWARKGLVERSLSSGFYVISAALSFCDRVRVFGFWPFERDRRGRALRYHYGVRPRDQGPDNPWHRMDREFYKLVQLYAKGIIELVTKPCS</sequence>
<protein>
    <submittedName>
        <fullName evidence="13">Uncharacterized protein</fullName>
    </submittedName>
</protein>
<evidence type="ECO:0000256" key="6">
    <source>
        <dbReference type="ARBA" id="ARBA00022968"/>
    </source>
</evidence>
<dbReference type="PANTHER" id="PTHR11987:SF53">
    <property type="entry name" value="ALPHA-2,8-SIALYLTRANSFERASE 8F-LIKE"/>
    <property type="match status" value="1"/>
</dbReference>
<dbReference type="PANTHER" id="PTHR11987">
    <property type="entry name" value="ALPHA-2,8-SIALYLTRANSFERASE"/>
    <property type="match status" value="1"/>
</dbReference>
<dbReference type="GO" id="GO:0008373">
    <property type="term" value="F:sialyltransferase activity"/>
    <property type="evidence" value="ECO:0007669"/>
    <property type="project" value="InterPro"/>
</dbReference>
<comment type="subcellular location">
    <subcellularLocation>
        <location evidence="1">Golgi apparatus membrane</location>
        <topology evidence="1">Single-pass type II membrane protein</topology>
    </subcellularLocation>
</comment>
<dbReference type="AlphaFoldDB" id="C3ZVP6"/>
<dbReference type="STRING" id="7739.C3ZVP6"/>
<dbReference type="InterPro" id="IPR050943">
    <property type="entry name" value="Glycosyltr_29_Sialyltrsf"/>
</dbReference>
<evidence type="ECO:0000256" key="7">
    <source>
        <dbReference type="ARBA" id="ARBA00022989"/>
    </source>
</evidence>
<dbReference type="InterPro" id="IPR001675">
    <property type="entry name" value="Glyco_trans_29"/>
</dbReference>
<keyword evidence="4" id="KW-0808">Transferase</keyword>
<evidence type="ECO:0000313" key="13">
    <source>
        <dbReference type="EMBL" id="EEN43388.1"/>
    </source>
</evidence>
<evidence type="ECO:0000256" key="8">
    <source>
        <dbReference type="ARBA" id="ARBA00023034"/>
    </source>
</evidence>
<dbReference type="CDD" id="cd23963">
    <property type="entry name" value="GT29_ST8SIA"/>
    <property type="match status" value="1"/>
</dbReference>
<keyword evidence="8" id="KW-0333">Golgi apparatus</keyword>
<comment type="similarity">
    <text evidence="2">Belongs to the glycosyltransferase 29 family.</text>
</comment>
<dbReference type="InterPro" id="IPR012163">
    <property type="entry name" value="Sialyl_trans"/>
</dbReference>
<dbReference type="Pfam" id="PF00777">
    <property type="entry name" value="Glyco_transf_29"/>
    <property type="match status" value="1"/>
</dbReference>
<evidence type="ECO:0000256" key="11">
    <source>
        <dbReference type="ARBA" id="ARBA00023180"/>
    </source>
</evidence>
<dbReference type="InParanoid" id="C3ZVP6"/>
<evidence type="ECO:0000256" key="2">
    <source>
        <dbReference type="ARBA" id="ARBA00006003"/>
    </source>
</evidence>
<keyword evidence="9" id="KW-0472">Membrane</keyword>
<dbReference type="Gene3D" id="3.90.1480.20">
    <property type="entry name" value="Glycosyl transferase family 29"/>
    <property type="match status" value="1"/>
</dbReference>
<feature type="non-terminal residue" evidence="13">
    <location>
        <position position="1"/>
    </location>
</feature>
<keyword evidence="11" id="KW-0325">Glycoprotein</keyword>
<keyword evidence="3" id="KW-0328">Glycosyltransferase</keyword>
<evidence type="ECO:0000256" key="3">
    <source>
        <dbReference type="ARBA" id="ARBA00022676"/>
    </source>
</evidence>
<keyword evidence="5" id="KW-0812">Transmembrane</keyword>
<dbReference type="eggNOG" id="KOG2692">
    <property type="taxonomic scope" value="Eukaryota"/>
</dbReference>
<dbReference type="GO" id="GO:0000139">
    <property type="term" value="C:Golgi membrane"/>
    <property type="evidence" value="ECO:0007669"/>
    <property type="project" value="UniProtKB-SubCell"/>
</dbReference>
<dbReference type="PIRSF" id="PIRSF005557">
    <property type="entry name" value="Sialyl_trans"/>
    <property type="match status" value="1"/>
</dbReference>
<name>C3ZVP6_BRAFL</name>
<reference evidence="13" key="1">
    <citation type="journal article" date="2008" name="Nature">
        <title>The amphioxus genome and the evolution of the chordate karyotype.</title>
        <authorList>
            <consortium name="US DOE Joint Genome Institute (JGI-PGF)"/>
            <person name="Putnam N.H."/>
            <person name="Butts T."/>
            <person name="Ferrier D.E.K."/>
            <person name="Furlong R.F."/>
            <person name="Hellsten U."/>
            <person name="Kawashima T."/>
            <person name="Robinson-Rechavi M."/>
            <person name="Shoguchi E."/>
            <person name="Terry A."/>
            <person name="Yu J.-K."/>
            <person name="Benito-Gutierrez E.L."/>
            <person name="Dubchak I."/>
            <person name="Garcia-Fernandez J."/>
            <person name="Gibson-Brown J.J."/>
            <person name="Grigoriev I.V."/>
            <person name="Horton A.C."/>
            <person name="de Jong P.J."/>
            <person name="Jurka J."/>
            <person name="Kapitonov V.V."/>
            <person name="Kohara Y."/>
            <person name="Kuroki Y."/>
            <person name="Lindquist E."/>
            <person name="Lucas S."/>
            <person name="Osoegawa K."/>
            <person name="Pennacchio L.A."/>
            <person name="Salamov A.A."/>
            <person name="Satou Y."/>
            <person name="Sauka-Spengler T."/>
            <person name="Schmutz J."/>
            <person name="Shin-I T."/>
            <person name="Toyoda A."/>
            <person name="Bronner-Fraser M."/>
            <person name="Fujiyama A."/>
            <person name="Holland L.Z."/>
            <person name="Holland P.W.H."/>
            <person name="Satoh N."/>
            <person name="Rokhsar D.S."/>
        </authorList>
    </citation>
    <scope>NUCLEOTIDE SEQUENCE [LARGE SCALE GENOMIC DNA]</scope>
    <source>
        <strain evidence="13">S238N-H82</strain>
        <tissue evidence="13">Testes</tissue>
    </source>
</reference>
<dbReference type="InterPro" id="IPR038578">
    <property type="entry name" value="GT29-like_sf"/>
</dbReference>
<evidence type="ECO:0000256" key="9">
    <source>
        <dbReference type="ARBA" id="ARBA00023136"/>
    </source>
</evidence>
<dbReference type="EMBL" id="GG666691">
    <property type="protein sequence ID" value="EEN43388.1"/>
    <property type="molecule type" value="Genomic_DNA"/>
</dbReference>
<keyword evidence="6" id="KW-0735">Signal-anchor</keyword>
<evidence type="ECO:0000256" key="1">
    <source>
        <dbReference type="ARBA" id="ARBA00004323"/>
    </source>
</evidence>
<evidence type="ECO:0000256" key="10">
    <source>
        <dbReference type="ARBA" id="ARBA00023157"/>
    </source>
</evidence>
<evidence type="ECO:0000256" key="5">
    <source>
        <dbReference type="ARBA" id="ARBA00022692"/>
    </source>
</evidence>